<keyword evidence="3" id="KW-0808">Transferase</keyword>
<dbReference type="EMBL" id="AM260479">
    <property type="protein sequence ID" value="CAJ92971.1"/>
    <property type="molecule type" value="Genomic_DNA"/>
</dbReference>
<feature type="domain" description="THIF-type NAD/FAD binding fold" evidence="1">
    <location>
        <begin position="13"/>
        <end position="270"/>
    </location>
</feature>
<dbReference type="AlphaFoldDB" id="Q0KAK0"/>
<dbReference type="EMBL" id="CP039287">
    <property type="protein sequence ID" value="QCC00810.1"/>
    <property type="molecule type" value="Genomic_DNA"/>
</dbReference>
<dbReference type="Pfam" id="PF00899">
    <property type="entry name" value="ThiF"/>
    <property type="match status" value="1"/>
</dbReference>
<evidence type="ECO:0000313" key="2">
    <source>
        <dbReference type="EMBL" id="CAJ92971.1"/>
    </source>
</evidence>
<dbReference type="KEGG" id="reh:H16_A1870"/>
<gene>
    <name evidence="2" type="ordered locus">H16_A1870</name>
    <name evidence="3" type="ORF">E6A55_09555</name>
</gene>
<proteinExistence type="predicted"/>
<dbReference type="SUPFAM" id="SSF69572">
    <property type="entry name" value="Activating enzymes of the ubiquitin-like proteins"/>
    <property type="match status" value="1"/>
</dbReference>
<organism evidence="2 4">
    <name type="scientific">Cupriavidus necator (strain ATCC 17699 / DSM 428 / KCTC 22496 / NCIMB 10442 / H16 / Stanier 337)</name>
    <name type="common">Ralstonia eutropha</name>
    <dbReference type="NCBI Taxonomy" id="381666"/>
    <lineage>
        <taxon>Bacteria</taxon>
        <taxon>Pseudomonadati</taxon>
        <taxon>Pseudomonadota</taxon>
        <taxon>Betaproteobacteria</taxon>
        <taxon>Burkholderiales</taxon>
        <taxon>Burkholderiaceae</taxon>
        <taxon>Cupriavidus</taxon>
    </lineage>
</organism>
<dbReference type="Gene3D" id="3.40.50.720">
    <property type="entry name" value="NAD(P)-binding Rossmann-like Domain"/>
    <property type="match status" value="1"/>
</dbReference>
<dbReference type="PANTHER" id="PTHR43267:SF1">
    <property type="entry name" value="TRNA THREONYLCARBAMOYLADENOSINE DEHYDRATASE"/>
    <property type="match status" value="1"/>
</dbReference>
<dbReference type="Proteomes" id="UP000296079">
    <property type="component" value="Chromosome 1"/>
</dbReference>
<dbReference type="PATRIC" id="fig|381666.6.peg.2273"/>
<dbReference type="InterPro" id="IPR045886">
    <property type="entry name" value="ThiF/MoeB/HesA"/>
</dbReference>
<keyword evidence="4" id="KW-1185">Reference proteome</keyword>
<dbReference type="HOGENOM" id="CLU_013325_10_4_4"/>
<reference evidence="3 5" key="2">
    <citation type="submission" date="2019-04" db="EMBL/GenBank/DDBJ databases">
        <title>Long-read de novo sequencing of Cupriavidus necator H16.</title>
        <authorList>
            <person name="Little G.T."/>
            <person name="Ehsaan M."/>
            <person name="Arenas-Lopez C."/>
            <person name="Jawed K."/>
            <person name="Winzer K."/>
            <person name="Kovacs K."/>
            <person name="Malys N."/>
            <person name="Minton N.P."/>
        </authorList>
    </citation>
    <scope>NUCLEOTIDE SEQUENCE [LARGE SCALE GENOMIC DNA]</scope>
    <source>
        <strain evidence="3 5">H16</strain>
    </source>
</reference>
<keyword evidence="3" id="KW-0548">Nucleotidyltransferase</keyword>
<reference evidence="2 4" key="1">
    <citation type="journal article" date="2006" name="Nat. Biotechnol.">
        <title>Genome sequence of the bioplastic-producing 'Knallgas' bacterium Ralstonia eutropha H16.</title>
        <authorList>
            <person name="Pohlmann A."/>
            <person name="Fricke W.F."/>
            <person name="Reinecke F."/>
            <person name="Kusian B."/>
            <person name="Liesegang H."/>
            <person name="Cramm R."/>
            <person name="Eitinger T."/>
            <person name="Ewering C."/>
            <person name="Potter M."/>
            <person name="Schwartz E."/>
            <person name="Strittmatter A."/>
            <person name="Voss I."/>
            <person name="Gottschalk G."/>
            <person name="Steinbuechel A."/>
            <person name="Friedrich B."/>
            <person name="Bowien B."/>
        </authorList>
    </citation>
    <scope>NUCLEOTIDE SEQUENCE [LARGE SCALE GENOMIC DNA]</scope>
    <source>
        <strain evidence="4">ATCC 17699 / DSM 428 / KCTC 22496 / NCIMB 10442 / H16 / Stanier 337</strain>
        <strain evidence="2">H16</strain>
    </source>
</reference>
<dbReference type="OrthoDB" id="272552at2"/>
<dbReference type="PANTHER" id="PTHR43267">
    <property type="entry name" value="TRNA THREONYLCARBAMOYLADENOSINE DEHYDRATASE"/>
    <property type="match status" value="1"/>
</dbReference>
<accession>Q0KAK0</accession>
<dbReference type="GO" id="GO:0016779">
    <property type="term" value="F:nucleotidyltransferase activity"/>
    <property type="evidence" value="ECO:0007669"/>
    <property type="project" value="UniProtKB-KW"/>
</dbReference>
<evidence type="ECO:0000259" key="1">
    <source>
        <dbReference type="Pfam" id="PF00899"/>
    </source>
</evidence>
<dbReference type="InterPro" id="IPR000594">
    <property type="entry name" value="ThiF_NAD_FAD-bd"/>
</dbReference>
<sequence length="296" mass="32975">MIPPFSYEEFTTRNIGFVTDAEQQQLRNARVLICGVGGMGGACLQALARVGIGGFALADFDAFDVSNLNRQVFASLDTVGVNKVEATVAQIRRINPELAIETFGAEWTDRLDDLLGRYKIVVNGMDDMAAGLALYRKAREHGATVIDAYTAPLPSVTVVRPQDPRPEERLSYPTAGIDWKSLTPELRQECLGKELEYVMVNSSSVRHVELGIAKDLLTGKRKRMSFAPMVITTGNLMAFEVIKLVLGRRRLAGVRGYFFNPWTMRVETPRNALTAWAVRALVRRFMARLMRDEDCA</sequence>
<evidence type="ECO:0000313" key="5">
    <source>
        <dbReference type="Proteomes" id="UP000296079"/>
    </source>
</evidence>
<name>Q0KAK0_CUPNH</name>
<dbReference type="Proteomes" id="UP000008210">
    <property type="component" value="Chromosome 1"/>
</dbReference>
<dbReference type="GO" id="GO:0061503">
    <property type="term" value="F:tRNA threonylcarbamoyladenosine dehydratase"/>
    <property type="evidence" value="ECO:0007669"/>
    <property type="project" value="TreeGrafter"/>
</dbReference>
<dbReference type="eggNOG" id="COG0476">
    <property type="taxonomic scope" value="Bacteria"/>
</dbReference>
<evidence type="ECO:0000313" key="3">
    <source>
        <dbReference type="EMBL" id="QCC00810.1"/>
    </source>
</evidence>
<protein>
    <submittedName>
        <fullName evidence="3">ThiF family adenylyltransferase</fullName>
    </submittedName>
    <submittedName>
        <fullName evidence="2">ThiF/MoeB/HesA family protein</fullName>
    </submittedName>
</protein>
<dbReference type="CDD" id="cd01483">
    <property type="entry name" value="E1_enzyme_family"/>
    <property type="match status" value="1"/>
</dbReference>
<dbReference type="InterPro" id="IPR035985">
    <property type="entry name" value="Ubiquitin-activating_enz"/>
</dbReference>
<dbReference type="GO" id="GO:0061504">
    <property type="term" value="P:cyclic threonylcarbamoyladenosine biosynthetic process"/>
    <property type="evidence" value="ECO:0007669"/>
    <property type="project" value="TreeGrafter"/>
</dbReference>
<dbReference type="STRING" id="381666.H16_A1870"/>
<dbReference type="RefSeq" id="WP_010812071.1">
    <property type="nucleotide sequence ID" value="NC_008313.1"/>
</dbReference>
<dbReference type="GO" id="GO:0008641">
    <property type="term" value="F:ubiquitin-like modifier activating enzyme activity"/>
    <property type="evidence" value="ECO:0007669"/>
    <property type="project" value="InterPro"/>
</dbReference>
<evidence type="ECO:0000313" key="4">
    <source>
        <dbReference type="Proteomes" id="UP000008210"/>
    </source>
</evidence>